<evidence type="ECO:0000256" key="1">
    <source>
        <dbReference type="ARBA" id="ARBA00022723"/>
    </source>
</evidence>
<sequence>MTRAVVLFGHGSRDPQWREAMDAVAARVAALDAALLVRCAFLEMMQPDLPACLRDLDQAGATHVSVLPLFLGTGRHARHDLPVLVDEARVSHPHIEIRLLPSAGEHAAVLDLLARVAIGSSV</sequence>
<comment type="caution">
    <text evidence="3">The sequence shown here is derived from an EMBL/GenBank/DDBJ whole genome shotgun (WGS) entry which is preliminary data.</text>
</comment>
<dbReference type="EMBL" id="WJBU01000001">
    <property type="protein sequence ID" value="MRD45659.1"/>
    <property type="molecule type" value="Genomic_DNA"/>
</dbReference>
<evidence type="ECO:0000313" key="4">
    <source>
        <dbReference type="Proteomes" id="UP000487350"/>
    </source>
</evidence>
<evidence type="ECO:0000256" key="2">
    <source>
        <dbReference type="ARBA" id="ARBA00023239"/>
    </source>
</evidence>
<dbReference type="RefSeq" id="WP_153583020.1">
    <property type="nucleotide sequence ID" value="NZ_WJBU01000001.1"/>
</dbReference>
<dbReference type="GO" id="GO:0046872">
    <property type="term" value="F:metal ion binding"/>
    <property type="evidence" value="ECO:0007669"/>
    <property type="project" value="UniProtKB-KW"/>
</dbReference>
<dbReference type="Gene3D" id="3.40.50.1400">
    <property type="match status" value="1"/>
</dbReference>
<accession>A0A844B1R8</accession>
<dbReference type="AlphaFoldDB" id="A0A844B1R8"/>
<gene>
    <name evidence="3" type="ORF">GHT07_00075</name>
</gene>
<dbReference type="PANTHER" id="PTHR33542:SF3">
    <property type="entry name" value="SIROHYDROCHLORIN FERROCHELATASE, CHLOROPLASTIC"/>
    <property type="match status" value="1"/>
</dbReference>
<keyword evidence="1" id="KW-0479">Metal-binding</keyword>
<dbReference type="GO" id="GO:0016829">
    <property type="term" value="F:lyase activity"/>
    <property type="evidence" value="ECO:0007669"/>
    <property type="project" value="UniProtKB-KW"/>
</dbReference>
<dbReference type="InterPro" id="IPR050963">
    <property type="entry name" value="Sirohydro_Cobaltochel/CbiX"/>
</dbReference>
<dbReference type="OrthoDB" id="9797895at2"/>
<evidence type="ECO:0000313" key="3">
    <source>
        <dbReference type="EMBL" id="MRD45659.1"/>
    </source>
</evidence>
<protein>
    <submittedName>
        <fullName evidence="3">Cobalamin biosynthesis protein CbiX</fullName>
    </submittedName>
</protein>
<reference evidence="3 4" key="1">
    <citation type="submission" date="2019-11" db="EMBL/GenBank/DDBJ databases">
        <title>Caenimonas koreensis gen. nov., sp. nov., isolated from activated sludge.</title>
        <authorList>
            <person name="Seung H.R."/>
        </authorList>
    </citation>
    <scope>NUCLEOTIDE SEQUENCE [LARGE SCALE GENOMIC DNA]</scope>
    <source>
        <strain evidence="3 4">EMB320</strain>
    </source>
</reference>
<dbReference type="Proteomes" id="UP000487350">
    <property type="component" value="Unassembled WGS sequence"/>
</dbReference>
<dbReference type="PANTHER" id="PTHR33542">
    <property type="entry name" value="SIROHYDROCHLORIN FERROCHELATASE, CHLOROPLASTIC"/>
    <property type="match status" value="1"/>
</dbReference>
<dbReference type="InterPro" id="IPR002762">
    <property type="entry name" value="CbiX-like"/>
</dbReference>
<proteinExistence type="predicted"/>
<dbReference type="Pfam" id="PF01903">
    <property type="entry name" value="CbiX"/>
    <property type="match status" value="1"/>
</dbReference>
<dbReference type="CDD" id="cd03416">
    <property type="entry name" value="CbiX_SirB_N"/>
    <property type="match status" value="1"/>
</dbReference>
<keyword evidence="4" id="KW-1185">Reference proteome</keyword>
<keyword evidence="2" id="KW-0456">Lyase</keyword>
<organism evidence="3 4">
    <name type="scientific">Caenimonas koreensis DSM 17982</name>
    <dbReference type="NCBI Taxonomy" id="1121255"/>
    <lineage>
        <taxon>Bacteria</taxon>
        <taxon>Pseudomonadati</taxon>
        <taxon>Pseudomonadota</taxon>
        <taxon>Betaproteobacteria</taxon>
        <taxon>Burkholderiales</taxon>
        <taxon>Comamonadaceae</taxon>
        <taxon>Caenimonas</taxon>
    </lineage>
</organism>
<name>A0A844B1R8_9BURK</name>
<dbReference type="SUPFAM" id="SSF53800">
    <property type="entry name" value="Chelatase"/>
    <property type="match status" value="1"/>
</dbReference>